<name>A0A2T9ZBH4_9FUNG</name>
<proteinExistence type="predicted"/>
<dbReference type="Proteomes" id="UP000245609">
    <property type="component" value="Unassembled WGS sequence"/>
</dbReference>
<dbReference type="GO" id="GO:0020037">
    <property type="term" value="F:heme binding"/>
    <property type="evidence" value="ECO:0007669"/>
    <property type="project" value="InterPro"/>
</dbReference>
<dbReference type="InterPro" id="IPR036396">
    <property type="entry name" value="Cyt_P450_sf"/>
</dbReference>
<dbReference type="GO" id="GO:0016705">
    <property type="term" value="F:oxidoreductase activity, acting on paired donors, with incorporation or reduction of molecular oxygen"/>
    <property type="evidence" value="ECO:0007669"/>
    <property type="project" value="InterPro"/>
</dbReference>
<evidence type="ECO:0000313" key="2">
    <source>
        <dbReference type="Proteomes" id="UP000245609"/>
    </source>
</evidence>
<protein>
    <submittedName>
        <fullName evidence="1">Uncharacterized protein</fullName>
    </submittedName>
</protein>
<reference evidence="1 2" key="1">
    <citation type="journal article" date="2018" name="MBio">
        <title>Comparative Genomics Reveals the Core Gene Toolbox for the Fungus-Insect Symbiosis.</title>
        <authorList>
            <person name="Wang Y."/>
            <person name="Stata M."/>
            <person name="Wang W."/>
            <person name="Stajich J.E."/>
            <person name="White M.M."/>
            <person name="Moncalvo J.M."/>
        </authorList>
    </citation>
    <scope>NUCLEOTIDE SEQUENCE [LARGE SCALE GENOMIC DNA]</scope>
    <source>
        <strain evidence="1 2">SC-DP-2</strain>
    </source>
</reference>
<keyword evidence="2" id="KW-1185">Reference proteome</keyword>
<dbReference type="OrthoDB" id="1844152at2759"/>
<sequence>LNFGVCIHHLKKVTENLRFRIISNDSESQTAISGLGRRVGQLDAGQTKNAEYQEPTATRLVLPSSSSKGSLHRLVKRAIFNSISPVHTRKTFPTIVDTRKNAITYTKHFSKMMKQSGGVVYSDFLLKDSVVLSEYAKEYASLNEFVLNSIEGQLATGSNFRKESDRICHLKISRLLGKLYCYKKVKISDLLIYVFSELSYTKILGKLKKVNRLFEHESENINFDDFSIDKNIGIPAIRRLYEENFPFDPTQFTIVIISALQTMIMIQPTRLLNIIVDFSSNPALQNLLINEQKSIIKRYGKNISLQTLQKMEYLNAAFLESLLLSAPA</sequence>
<dbReference type="EMBL" id="MBFS01000709">
    <property type="protein sequence ID" value="PVV01910.1"/>
    <property type="molecule type" value="Genomic_DNA"/>
</dbReference>
<gene>
    <name evidence="1" type="ORF">BB560_003653</name>
</gene>
<dbReference type="AlphaFoldDB" id="A0A2T9ZBH4"/>
<dbReference type="GO" id="GO:0005506">
    <property type="term" value="F:iron ion binding"/>
    <property type="evidence" value="ECO:0007669"/>
    <property type="project" value="InterPro"/>
</dbReference>
<dbReference type="Gene3D" id="1.10.630.10">
    <property type="entry name" value="Cytochrome P450"/>
    <property type="match status" value="1"/>
</dbReference>
<accession>A0A2T9ZBH4</accession>
<organism evidence="1 2">
    <name type="scientific">Smittium megazygosporum</name>
    <dbReference type="NCBI Taxonomy" id="133381"/>
    <lineage>
        <taxon>Eukaryota</taxon>
        <taxon>Fungi</taxon>
        <taxon>Fungi incertae sedis</taxon>
        <taxon>Zoopagomycota</taxon>
        <taxon>Kickxellomycotina</taxon>
        <taxon>Harpellomycetes</taxon>
        <taxon>Harpellales</taxon>
        <taxon>Legeriomycetaceae</taxon>
        <taxon>Smittium</taxon>
    </lineage>
</organism>
<comment type="caution">
    <text evidence="1">The sequence shown here is derived from an EMBL/GenBank/DDBJ whole genome shotgun (WGS) entry which is preliminary data.</text>
</comment>
<feature type="non-terminal residue" evidence="1">
    <location>
        <position position="328"/>
    </location>
</feature>
<dbReference type="SUPFAM" id="SSF48264">
    <property type="entry name" value="Cytochrome P450"/>
    <property type="match status" value="1"/>
</dbReference>
<feature type="non-terminal residue" evidence="1">
    <location>
        <position position="1"/>
    </location>
</feature>
<dbReference type="GO" id="GO:0004497">
    <property type="term" value="F:monooxygenase activity"/>
    <property type="evidence" value="ECO:0007669"/>
    <property type="project" value="InterPro"/>
</dbReference>
<evidence type="ECO:0000313" key="1">
    <source>
        <dbReference type="EMBL" id="PVV01910.1"/>
    </source>
</evidence>